<keyword evidence="3" id="KW-1185">Reference proteome</keyword>
<feature type="region of interest" description="Disordered" evidence="1">
    <location>
        <begin position="1"/>
        <end position="24"/>
    </location>
</feature>
<comment type="caution">
    <text evidence="2">The sequence shown here is derived from an EMBL/GenBank/DDBJ whole genome shotgun (WGS) entry which is preliminary data.</text>
</comment>
<feature type="compositionally biased region" description="Acidic residues" evidence="1">
    <location>
        <begin position="1"/>
        <end position="23"/>
    </location>
</feature>
<accession>A0AB34H889</accession>
<dbReference type="AlphaFoldDB" id="A0AB34H889"/>
<dbReference type="Proteomes" id="UP001159641">
    <property type="component" value="Unassembled WGS sequence"/>
</dbReference>
<protein>
    <submittedName>
        <fullName evidence="2">Uncharacterized protein</fullName>
    </submittedName>
</protein>
<name>A0AB34H889_ESCRO</name>
<evidence type="ECO:0000256" key="1">
    <source>
        <dbReference type="SAM" id="MobiDB-lite"/>
    </source>
</evidence>
<dbReference type="EMBL" id="JAIQCJ010001865">
    <property type="protein sequence ID" value="KAJ8787130.1"/>
    <property type="molecule type" value="Genomic_DNA"/>
</dbReference>
<evidence type="ECO:0000313" key="2">
    <source>
        <dbReference type="EMBL" id="KAJ8787130.1"/>
    </source>
</evidence>
<proteinExistence type="predicted"/>
<gene>
    <name evidence="2" type="ORF">J1605_005900</name>
</gene>
<reference evidence="2 3" key="1">
    <citation type="submission" date="2022-11" db="EMBL/GenBank/DDBJ databases">
        <title>Whole genome sequence of Eschrichtius robustus ER-17-0199.</title>
        <authorList>
            <person name="Bruniche-Olsen A."/>
            <person name="Black A.N."/>
            <person name="Fields C.J."/>
            <person name="Walden K."/>
            <person name="Dewoody J.A."/>
        </authorList>
    </citation>
    <scope>NUCLEOTIDE SEQUENCE [LARGE SCALE GENOMIC DNA]</scope>
    <source>
        <strain evidence="2">ER-17-0199</strain>
        <tissue evidence="2">Blubber</tissue>
    </source>
</reference>
<evidence type="ECO:0000313" key="3">
    <source>
        <dbReference type="Proteomes" id="UP001159641"/>
    </source>
</evidence>
<organism evidence="2 3">
    <name type="scientific">Eschrichtius robustus</name>
    <name type="common">California gray whale</name>
    <name type="synonym">Eschrichtius gibbosus</name>
    <dbReference type="NCBI Taxonomy" id="9764"/>
    <lineage>
        <taxon>Eukaryota</taxon>
        <taxon>Metazoa</taxon>
        <taxon>Chordata</taxon>
        <taxon>Craniata</taxon>
        <taxon>Vertebrata</taxon>
        <taxon>Euteleostomi</taxon>
        <taxon>Mammalia</taxon>
        <taxon>Eutheria</taxon>
        <taxon>Laurasiatheria</taxon>
        <taxon>Artiodactyla</taxon>
        <taxon>Whippomorpha</taxon>
        <taxon>Cetacea</taxon>
        <taxon>Mysticeti</taxon>
        <taxon>Eschrichtiidae</taxon>
        <taxon>Eschrichtius</taxon>
    </lineage>
</organism>
<sequence>MPSSESLEDDDKLSPEDEAELEEEAARYHNPDFDDGIFAALKNAPSSCELAYEQLQNSESDSTTSH</sequence>